<sequence length="64" mass="6984">MFTLHIGLVVSERGCPEWVCTNDGVCWNDISPAALHFPAPQIRNYAVNHTGSALSKFDNQAVAI</sequence>
<organism evidence="1 2">
    <name type="scientific">Prunus armeniaca</name>
    <name type="common">Apricot</name>
    <name type="synonym">Armeniaca vulgaris</name>
    <dbReference type="NCBI Taxonomy" id="36596"/>
    <lineage>
        <taxon>Eukaryota</taxon>
        <taxon>Viridiplantae</taxon>
        <taxon>Streptophyta</taxon>
        <taxon>Embryophyta</taxon>
        <taxon>Tracheophyta</taxon>
        <taxon>Spermatophyta</taxon>
        <taxon>Magnoliopsida</taxon>
        <taxon>eudicotyledons</taxon>
        <taxon>Gunneridae</taxon>
        <taxon>Pentapetalae</taxon>
        <taxon>rosids</taxon>
        <taxon>fabids</taxon>
        <taxon>Rosales</taxon>
        <taxon>Rosaceae</taxon>
        <taxon>Amygdaloideae</taxon>
        <taxon>Amygdaleae</taxon>
        <taxon>Prunus</taxon>
    </lineage>
</organism>
<accession>A0A6J5WC98</accession>
<reference evidence="2" key="1">
    <citation type="journal article" date="2020" name="Genome Biol.">
        <title>Gamete binning: chromosome-level and haplotype-resolved genome assembly enabled by high-throughput single-cell sequencing of gamete genomes.</title>
        <authorList>
            <person name="Campoy J.A."/>
            <person name="Sun H."/>
            <person name="Goel M."/>
            <person name="Jiao W.-B."/>
            <person name="Folz-Donahue K."/>
            <person name="Wang N."/>
            <person name="Rubio M."/>
            <person name="Liu C."/>
            <person name="Kukat C."/>
            <person name="Ruiz D."/>
            <person name="Huettel B."/>
            <person name="Schneeberger K."/>
        </authorList>
    </citation>
    <scope>NUCLEOTIDE SEQUENCE [LARGE SCALE GENOMIC DNA]</scope>
    <source>
        <strain evidence="2">cv. Rojo Pasion</strain>
    </source>
</reference>
<gene>
    <name evidence="1" type="ORF">ORAREDHAP_LOCUS9697</name>
</gene>
<evidence type="ECO:0000313" key="2">
    <source>
        <dbReference type="Proteomes" id="UP000507245"/>
    </source>
</evidence>
<protein>
    <submittedName>
        <fullName evidence="1">Uncharacterized protein</fullName>
    </submittedName>
</protein>
<proteinExistence type="predicted"/>
<dbReference type="AlphaFoldDB" id="A0A6J5WC98"/>
<name>A0A6J5WC98_PRUAR</name>
<keyword evidence="2" id="KW-1185">Reference proteome</keyword>
<evidence type="ECO:0000313" key="1">
    <source>
        <dbReference type="EMBL" id="CAB4297695.1"/>
    </source>
</evidence>
<dbReference type="Proteomes" id="UP000507245">
    <property type="component" value="Unassembled WGS sequence"/>
</dbReference>
<dbReference type="EMBL" id="CAEKKB010000001">
    <property type="protein sequence ID" value="CAB4297695.1"/>
    <property type="molecule type" value="Genomic_DNA"/>
</dbReference>